<reference evidence="1" key="1">
    <citation type="submission" date="2021-01" db="EMBL/GenBank/DDBJ databases">
        <authorList>
            <person name="Corre E."/>
            <person name="Pelletier E."/>
            <person name="Niang G."/>
            <person name="Scheremetjew M."/>
            <person name="Finn R."/>
            <person name="Kale V."/>
            <person name="Holt S."/>
            <person name="Cochrane G."/>
            <person name="Meng A."/>
            <person name="Brown T."/>
            <person name="Cohen L."/>
        </authorList>
    </citation>
    <scope>NUCLEOTIDE SEQUENCE</scope>
    <source>
        <strain evidence="1">UTEX LB 985</strain>
    </source>
</reference>
<name>A0A7S2D9K3_9EUKA</name>
<accession>A0A7S2D9K3</accession>
<dbReference type="AlphaFoldDB" id="A0A7S2D9K3"/>
<gene>
    <name evidence="1" type="ORF">CBRE1094_LOCUS14459</name>
</gene>
<dbReference type="EMBL" id="HBGU01026660">
    <property type="protein sequence ID" value="CAD9446364.1"/>
    <property type="molecule type" value="Transcribed_RNA"/>
</dbReference>
<sequence>MLLDLERLRLIIRSLPRREGPSTEESLQSNLAKMFETLGESQEGLQYEVAELVRTCDIEMASLRSLAHVCKLMPLAHPEEVRYSAGKLFKEGLKATVAAGPAIIHQ</sequence>
<proteinExistence type="predicted"/>
<protein>
    <submittedName>
        <fullName evidence="1">Uncharacterized protein</fullName>
    </submittedName>
</protein>
<organism evidence="1">
    <name type="scientific">Haptolina brevifila</name>
    <dbReference type="NCBI Taxonomy" id="156173"/>
    <lineage>
        <taxon>Eukaryota</taxon>
        <taxon>Haptista</taxon>
        <taxon>Haptophyta</taxon>
        <taxon>Prymnesiophyceae</taxon>
        <taxon>Prymnesiales</taxon>
        <taxon>Prymnesiaceae</taxon>
        <taxon>Haptolina</taxon>
    </lineage>
</organism>
<evidence type="ECO:0000313" key="1">
    <source>
        <dbReference type="EMBL" id="CAD9446364.1"/>
    </source>
</evidence>